<dbReference type="AlphaFoldDB" id="Q0W4E3"/>
<evidence type="ECO:0000256" key="1">
    <source>
        <dbReference type="SAM" id="Phobius"/>
    </source>
</evidence>
<keyword evidence="4" id="KW-1185">Reference proteome</keyword>
<dbReference type="Pfam" id="PF13559">
    <property type="entry name" value="DUF4129"/>
    <property type="match status" value="1"/>
</dbReference>
<dbReference type="GeneID" id="5144980"/>
<dbReference type="Proteomes" id="UP000000663">
    <property type="component" value="Chromosome"/>
</dbReference>
<evidence type="ECO:0000313" key="4">
    <source>
        <dbReference type="Proteomes" id="UP000000663"/>
    </source>
</evidence>
<dbReference type="STRING" id="351160.RCIX1483"/>
<proteinExistence type="predicted"/>
<keyword evidence="1" id="KW-0472">Membrane</keyword>
<dbReference type="PATRIC" id="fig|351160.9.peg.1525"/>
<protein>
    <recommendedName>
        <fullName evidence="2">Protein-glutamine gamma-glutamyltransferase-like C-terminal domain-containing protein</fullName>
    </recommendedName>
</protein>
<accession>Q0W4E3</accession>
<sequence>MWSNRAWLIIILLSLLASSTITPCLAAGSPGPIIHEDPSDVKSISGPNIDSQMQALLQLMIVDSADIASYLNASDFAAANLSYWDFHVSYDSYRQLMEHFNLSQSDYNLLVANIDALDLDISTMVNDSVNYNATYQAYRQFMAEGDRANATESALKLKGYYDSINQSHASLFNNITLVQNKLSGTGVDASLLDSSLKRLDDYMTRLDVEQRDVEQLLSDSNLTLVSDVDQAAVGSTITFTASLNKKDGSPIGNGPVLLHVSGRTSGSGVTDGNGETRIKYVVPQDAPGRLTAYATFEPSDKSQLPTISDIVEISVPAENTSISSSVSPGTASFGDTVTVSGALLSEKGIVLHGRTIDIYLGGVRAGTATTGEDGTYVYNLTITGSSPGGNTSVMASFTPDYNGVFAGSTSESQLNIIPVGTSLSLSSSGTQFTGGDAATFSGILRADNGRPVSDADVAVYAGDRRLGTARTGNDGGYRLTVAIPYDLQPGDTRVMAEYASSGGALAGVKSNVVDVTFVQSPPVISVSSPASIVFAGDVVEVNGSVKLADGRPVSGQPLLVSLADRGIGSPITGLNGSFSFSRGITGNDSPGMQPLIVSTTGDGLISKSTVQAGQVLIVPYDKASLLALALLSLAIVLLVIARLTGFDRRIMGGLRNLLARRTEEAAPISPQVPPAEAVPEVAPFVIEDEIASLSKAAASGDMARAVTGIYMLSRHIANLRGIAVPDSATHLEFYGIVIGRQPALQASLKPIIDLYEAEAFGRRVISGRDAEAAMACLRDFHLKLAELQESAGQ</sequence>
<keyword evidence="1" id="KW-1133">Transmembrane helix</keyword>
<dbReference type="OrthoDB" id="206387at2157"/>
<name>Q0W4E3_METAR</name>
<dbReference type="EMBL" id="AM114193">
    <property type="protein sequence ID" value="CAJ36750.1"/>
    <property type="molecule type" value="Genomic_DNA"/>
</dbReference>
<evidence type="ECO:0000313" key="3">
    <source>
        <dbReference type="EMBL" id="CAJ36750.1"/>
    </source>
</evidence>
<gene>
    <name evidence="3" type="ORF">RCIX1483</name>
</gene>
<dbReference type="InterPro" id="IPR025403">
    <property type="entry name" value="TgpA-like_C"/>
</dbReference>
<evidence type="ECO:0000259" key="2">
    <source>
        <dbReference type="Pfam" id="PF13559"/>
    </source>
</evidence>
<dbReference type="RefSeq" id="WP_012035806.1">
    <property type="nucleotide sequence ID" value="NC_009464.1"/>
</dbReference>
<reference evidence="3 4" key="1">
    <citation type="journal article" date="2006" name="Science">
        <title>Genome of rice cluster I archaea -- the key methane producers in the rice rhizosphere.</title>
        <authorList>
            <person name="Erkel C."/>
            <person name="Kube M."/>
            <person name="Reinhardt R."/>
            <person name="Liesack W."/>
        </authorList>
    </citation>
    <scope>NUCLEOTIDE SEQUENCE [LARGE SCALE GENOMIC DNA]</scope>
    <source>
        <strain evidence="4">DSM 22066 / NBRC 105507 / MRE50</strain>
    </source>
</reference>
<keyword evidence="1" id="KW-0812">Transmembrane</keyword>
<dbReference type="eggNOG" id="arCOG02488">
    <property type="taxonomic scope" value="Archaea"/>
</dbReference>
<organism evidence="3 4">
    <name type="scientific">Methanocella arvoryzae (strain DSM 22066 / NBRC 105507 / MRE50)</name>
    <dbReference type="NCBI Taxonomy" id="351160"/>
    <lineage>
        <taxon>Archaea</taxon>
        <taxon>Methanobacteriati</taxon>
        <taxon>Methanobacteriota</taxon>
        <taxon>Stenosarchaea group</taxon>
        <taxon>Methanomicrobia</taxon>
        <taxon>Methanocellales</taxon>
        <taxon>Methanocellaceae</taxon>
        <taxon>Methanocella</taxon>
    </lineage>
</organism>
<feature type="transmembrane region" description="Helical" evidence="1">
    <location>
        <begin position="625"/>
        <end position="645"/>
    </location>
</feature>
<dbReference type="KEGG" id="rci:RCIX1483"/>
<feature type="domain" description="Protein-glutamine gamma-glutamyltransferase-like C-terminal" evidence="2">
    <location>
        <begin position="714"/>
        <end position="778"/>
    </location>
</feature>